<protein>
    <submittedName>
        <fullName evidence="1">EcoEI R protein C-terminal</fullName>
    </submittedName>
</protein>
<gene>
    <name evidence="1" type="ORF">NCTC13032_00742</name>
</gene>
<organism evidence="1 2">
    <name type="scientific">Leclercia adecarboxylata</name>
    <dbReference type="NCBI Taxonomy" id="83655"/>
    <lineage>
        <taxon>Bacteria</taxon>
        <taxon>Pseudomonadati</taxon>
        <taxon>Pseudomonadota</taxon>
        <taxon>Gammaproteobacteria</taxon>
        <taxon>Enterobacterales</taxon>
        <taxon>Enterobacteriaceae</taxon>
        <taxon>Leclercia</taxon>
    </lineage>
</organism>
<accession>A0A4U9HJ66</accession>
<dbReference type="EMBL" id="LR590464">
    <property type="protein sequence ID" value="VTP63201.1"/>
    <property type="molecule type" value="Genomic_DNA"/>
</dbReference>
<reference evidence="1 2" key="1">
    <citation type="submission" date="2019-05" db="EMBL/GenBank/DDBJ databases">
        <authorList>
            <consortium name="Pathogen Informatics"/>
        </authorList>
    </citation>
    <scope>NUCLEOTIDE SEQUENCE [LARGE SCALE GENOMIC DNA]</scope>
    <source>
        <strain evidence="1 2">NCTC13032</strain>
    </source>
</reference>
<evidence type="ECO:0000313" key="2">
    <source>
        <dbReference type="Proteomes" id="UP000310719"/>
    </source>
</evidence>
<sequence length="73" mass="8571">METGQNLNPSEPRPRLKVKLGKHRELKVIDIETRYIDESGKPLSIQEFVERLIQQLPGLFKSVDELQRYLVRP</sequence>
<proteinExistence type="predicted"/>
<dbReference type="AlphaFoldDB" id="A0A4U9HJ66"/>
<evidence type="ECO:0000313" key="1">
    <source>
        <dbReference type="EMBL" id="VTP63201.1"/>
    </source>
</evidence>
<dbReference type="Proteomes" id="UP000310719">
    <property type="component" value="Chromosome"/>
</dbReference>
<name>A0A4U9HJ66_9ENTR</name>